<feature type="coiled-coil region" evidence="4">
    <location>
        <begin position="794"/>
        <end position="821"/>
    </location>
</feature>
<feature type="region of interest" description="Disordered" evidence="5">
    <location>
        <begin position="658"/>
        <end position="744"/>
    </location>
</feature>
<feature type="compositionally biased region" description="Pro residues" evidence="5">
    <location>
        <begin position="1262"/>
        <end position="1271"/>
    </location>
</feature>
<evidence type="ECO:0000256" key="3">
    <source>
        <dbReference type="ARBA" id="ARBA00023163"/>
    </source>
</evidence>
<comment type="similarity">
    <text evidence="1">Belongs to the SBNO family.</text>
</comment>
<dbReference type="Pfam" id="PF13871">
    <property type="entry name" value="Helicase_C_4"/>
    <property type="match status" value="1"/>
</dbReference>
<feature type="compositionally biased region" description="Low complexity" evidence="5">
    <location>
        <begin position="68"/>
        <end position="85"/>
    </location>
</feature>
<evidence type="ECO:0000256" key="4">
    <source>
        <dbReference type="SAM" id="Coils"/>
    </source>
</evidence>
<name>A0AAW1QEN0_9CHLO</name>
<keyword evidence="4" id="KW-0175">Coiled coil</keyword>
<evidence type="ECO:0000256" key="5">
    <source>
        <dbReference type="SAM" id="MobiDB-lite"/>
    </source>
</evidence>
<dbReference type="Pfam" id="PF13872">
    <property type="entry name" value="AAA_34"/>
    <property type="match status" value="1"/>
</dbReference>
<dbReference type="PANTHER" id="PTHR12706:SF13">
    <property type="entry name" value="PROTEIN FORGETTER 1"/>
    <property type="match status" value="1"/>
</dbReference>
<feature type="domain" description="Strawberry notch helicase C" evidence="6">
    <location>
        <begin position="846"/>
        <end position="1153"/>
    </location>
</feature>
<keyword evidence="3" id="KW-0804">Transcription</keyword>
<evidence type="ECO:0000313" key="8">
    <source>
        <dbReference type="EMBL" id="KAK9819870.1"/>
    </source>
</evidence>
<evidence type="ECO:0000313" key="9">
    <source>
        <dbReference type="Proteomes" id="UP001489004"/>
    </source>
</evidence>
<dbReference type="Proteomes" id="UP001489004">
    <property type="component" value="Unassembled WGS sequence"/>
</dbReference>
<feature type="region of interest" description="Disordered" evidence="5">
    <location>
        <begin position="751"/>
        <end position="770"/>
    </location>
</feature>
<evidence type="ECO:0008006" key="10">
    <source>
        <dbReference type="Google" id="ProtNLM"/>
    </source>
</evidence>
<dbReference type="GO" id="GO:0031490">
    <property type="term" value="F:chromatin DNA binding"/>
    <property type="evidence" value="ECO:0007669"/>
    <property type="project" value="TreeGrafter"/>
</dbReference>
<feature type="region of interest" description="Disordered" evidence="5">
    <location>
        <begin position="154"/>
        <end position="177"/>
    </location>
</feature>
<dbReference type="InterPro" id="IPR026741">
    <property type="entry name" value="SNO"/>
</dbReference>
<dbReference type="FunFam" id="3.40.50.300:FF:000342">
    <property type="entry name" value="Protein strawberry notch homolog 2"/>
    <property type="match status" value="1"/>
</dbReference>
<dbReference type="InterPro" id="IPR026937">
    <property type="entry name" value="SBNO_Helicase_C_dom"/>
</dbReference>
<reference evidence="8 9" key="1">
    <citation type="journal article" date="2024" name="Nat. Commun.">
        <title>Phylogenomics reveals the evolutionary origins of lichenization in chlorophyte algae.</title>
        <authorList>
            <person name="Puginier C."/>
            <person name="Libourel C."/>
            <person name="Otte J."/>
            <person name="Skaloud P."/>
            <person name="Haon M."/>
            <person name="Grisel S."/>
            <person name="Petersen M."/>
            <person name="Berrin J.G."/>
            <person name="Delaux P.M."/>
            <person name="Dal Grande F."/>
            <person name="Keller J."/>
        </authorList>
    </citation>
    <scope>NUCLEOTIDE SEQUENCE [LARGE SCALE GENOMIC DNA]</scope>
    <source>
        <strain evidence="8 9">SAG 2043</strain>
    </source>
</reference>
<proteinExistence type="inferred from homology"/>
<dbReference type="InterPro" id="IPR039187">
    <property type="entry name" value="SNO_AAA"/>
</dbReference>
<dbReference type="InterPro" id="IPR027417">
    <property type="entry name" value="P-loop_NTPase"/>
</dbReference>
<dbReference type="Gene3D" id="3.40.50.300">
    <property type="entry name" value="P-loop containing nucleotide triphosphate hydrolases"/>
    <property type="match status" value="1"/>
</dbReference>
<feature type="compositionally biased region" description="Low complexity" evidence="5">
    <location>
        <begin position="1273"/>
        <end position="1288"/>
    </location>
</feature>
<gene>
    <name evidence="8" type="ORF">WJX72_003467</name>
</gene>
<comment type="caution">
    <text evidence="8">The sequence shown here is derived from an EMBL/GenBank/DDBJ whole genome shotgun (WGS) entry which is preliminary data.</text>
</comment>
<accession>A0AAW1QEN0</accession>
<dbReference type="EMBL" id="JALJOR010000003">
    <property type="protein sequence ID" value="KAK9819870.1"/>
    <property type="molecule type" value="Genomic_DNA"/>
</dbReference>
<dbReference type="SUPFAM" id="SSF52540">
    <property type="entry name" value="P-loop containing nucleoside triphosphate hydrolases"/>
    <property type="match status" value="1"/>
</dbReference>
<dbReference type="GO" id="GO:0042393">
    <property type="term" value="F:histone binding"/>
    <property type="evidence" value="ECO:0007669"/>
    <property type="project" value="TreeGrafter"/>
</dbReference>
<feature type="compositionally biased region" description="Basic residues" evidence="5">
    <location>
        <begin position="692"/>
        <end position="705"/>
    </location>
</feature>
<feature type="domain" description="Strawberry notch AAA" evidence="7">
    <location>
        <begin position="226"/>
        <end position="526"/>
    </location>
</feature>
<protein>
    <recommendedName>
        <fullName evidence="10">Strawberry notch</fullName>
    </recommendedName>
</protein>
<dbReference type="GO" id="GO:0005634">
    <property type="term" value="C:nucleus"/>
    <property type="evidence" value="ECO:0007669"/>
    <property type="project" value="TreeGrafter"/>
</dbReference>
<evidence type="ECO:0000256" key="2">
    <source>
        <dbReference type="ARBA" id="ARBA00023015"/>
    </source>
</evidence>
<feature type="compositionally biased region" description="Gly residues" evidence="5">
    <location>
        <begin position="677"/>
        <end position="687"/>
    </location>
</feature>
<feature type="region of interest" description="Disordered" evidence="5">
    <location>
        <begin position="61"/>
        <end position="124"/>
    </location>
</feature>
<feature type="compositionally biased region" description="Low complexity" evidence="5">
    <location>
        <begin position="751"/>
        <end position="769"/>
    </location>
</feature>
<evidence type="ECO:0000256" key="1">
    <source>
        <dbReference type="ARBA" id="ARBA00006992"/>
    </source>
</evidence>
<dbReference type="GO" id="GO:0006355">
    <property type="term" value="P:regulation of DNA-templated transcription"/>
    <property type="evidence" value="ECO:0007669"/>
    <property type="project" value="InterPro"/>
</dbReference>
<dbReference type="PANTHER" id="PTHR12706">
    <property type="entry name" value="STRAWBERRY NOTCH-RELATED"/>
    <property type="match status" value="1"/>
</dbReference>
<feature type="region of interest" description="Disordered" evidence="5">
    <location>
        <begin position="1257"/>
        <end position="1329"/>
    </location>
</feature>
<keyword evidence="9" id="KW-1185">Reference proteome</keyword>
<sequence>MESRAAFCPPAVEVDVCDPIGPYMQSHPRTLTPACAECNGWKPNCSAADQMRHLRTNYQRATQPHSRAAATAPGPAPQGAYGVAGTPAPYGASLAPPVQTGTNDWQDMPPPQPQWGDSAPPANSFAENLKRKLSHHDTISTVWQTERHAAKRMTLGGQGHHRHHHSHRHRHHSHGAAGLADDSFVGWRQQQLEQEDLEEEEDLHEGDASGDTFMEYKPAKLTYGHEHPDPVVETASLAAVEPPDITYTLHMQDVLDKRLLSGLQLESIVYACQRHEQMLPNGTRAGFFIGDGAGVGKGRTIAGLMLENWRRGRKRHLWLSIGADLKLDSRRDLDDVGATMMEIHALNKLPYGRLDSPKINVQDGVVFLTYSSLISSSDKGQSRLKQLLEWCGDDFDGLIVYDECHKAKNLIPDAGGKPTKVGKKVLELQHKLPNARVVYCSATGASEPRNLGYMERLGLWGPGTPAFSTFNEFLLAVGSRGVGALELVAMDMKARGMYVCRTLSFTGAEFEVVEAELEEPVRSQYAAAARMWNQLRREFLYAVEQAEEAAMLAPLPTPPPGAAPNSGKAPRKRGGSLLWRAFWASHQRFFRHMCMAAKIPCLVRMTKEALEADKCVVIGLQSTGDARTADVVAEKGEELDDFVSGPRELLLKLVEDHYPLPANPDAPEPDPAEAAAGGSGSQAGGASGKAPIKVRLKLPGKGKGKAKAEEAAEPVEEPTPPPAEDMVDSDSDCVIQPNPDDDDSDVEIVSDNMGTANGTSGPSSAGPSGQDMWAAAQRLHGANGRAGGQVTPSFADALRAAVEAEAEARQAQQQIEREQMADRYKAAFQRKDQVKRAVQGMDLPNNPLDQLIDLLGGPDHVAEMTGRKGRLVRAKRGEAGVRWEARNASGVGPGATLEMINVHERELFLAGKKLVSVISEAASAGISLHADRRAKNQRRRVHLTLELPWSADKAIQQFGRSHRANQTHAPQYRLLFTPLGGERRFASAVARRLQSLGALTQGDRRAGGLSLSEFNYESTWGQKALKHTYRAIMQDEVPAVLPPACQPGSSDYMAPTTFYGKARAQLLSVGIIKPAPDVTAIDVNQFLSQEHGAPVHAGKIADVDKSDVPRFLNRLLGLEPDVQRHIFDFYQALLEATIERARKDGKYDEGIVDIKGTSVTLREEPQVIHRDPSSGAPTLLFRVQVDRGISWDVASSMLQHTARSAAQQAPLPAQAGSGRRLRVRIKPPAAPPDLGSLGQQPATHAIAMGGTQLVEPAAQEPPHAPAGPKPHSPAAQQPAAQHPEAMPQTRSAPPNPHEVICLDDSPEKPGPSRQAPAMSGGAAGRADPTSGFYRAQREVVAGRITVLLALLVPGTFPPEYTVVRPLTGQAGKHMAGEELLGRHVKLPEADARRLWALAYEQAGRRADGSAKAGSRVRELLVIGGLVLPVWEVVEKALVKQQRVIDRKMQVMRLQTTGESSRRLVGMLIPEPALEEILTALGVRHDRPAHADQDVIDLL</sequence>
<evidence type="ECO:0000259" key="6">
    <source>
        <dbReference type="Pfam" id="PF13871"/>
    </source>
</evidence>
<evidence type="ECO:0000259" key="7">
    <source>
        <dbReference type="Pfam" id="PF13872"/>
    </source>
</evidence>
<keyword evidence="2" id="KW-0805">Transcription regulation</keyword>
<organism evidence="8 9">
    <name type="scientific">[Myrmecia] bisecta</name>
    <dbReference type="NCBI Taxonomy" id="41462"/>
    <lineage>
        <taxon>Eukaryota</taxon>
        <taxon>Viridiplantae</taxon>
        <taxon>Chlorophyta</taxon>
        <taxon>core chlorophytes</taxon>
        <taxon>Trebouxiophyceae</taxon>
        <taxon>Trebouxiales</taxon>
        <taxon>Trebouxiaceae</taxon>
        <taxon>Myrmecia</taxon>
    </lineage>
</organism>
<feature type="compositionally biased region" description="Basic residues" evidence="5">
    <location>
        <begin position="159"/>
        <end position="174"/>
    </location>
</feature>